<feature type="transmembrane region" description="Helical" evidence="7">
    <location>
        <begin position="312"/>
        <end position="333"/>
    </location>
</feature>
<protein>
    <submittedName>
        <fullName evidence="9">Major facilitator superfamily transporter</fullName>
    </submittedName>
</protein>
<keyword evidence="2" id="KW-0813">Transport</keyword>
<dbReference type="InterPro" id="IPR036259">
    <property type="entry name" value="MFS_trans_sf"/>
</dbReference>
<dbReference type="GO" id="GO:0016020">
    <property type="term" value="C:membrane"/>
    <property type="evidence" value="ECO:0007669"/>
    <property type="project" value="UniProtKB-SubCell"/>
</dbReference>
<feature type="transmembrane region" description="Helical" evidence="7">
    <location>
        <begin position="175"/>
        <end position="197"/>
    </location>
</feature>
<dbReference type="OrthoDB" id="10262656at2759"/>
<dbReference type="GO" id="GO:0022857">
    <property type="term" value="F:transmembrane transporter activity"/>
    <property type="evidence" value="ECO:0007669"/>
    <property type="project" value="InterPro"/>
</dbReference>
<dbReference type="Proteomes" id="UP000002762">
    <property type="component" value="Unassembled WGS sequence"/>
</dbReference>
<feature type="compositionally biased region" description="Acidic residues" evidence="6">
    <location>
        <begin position="593"/>
        <end position="606"/>
    </location>
</feature>
<dbReference type="InParanoid" id="J4WLK8"/>
<dbReference type="RefSeq" id="XP_008593569.1">
    <property type="nucleotide sequence ID" value="XM_008595347.1"/>
</dbReference>
<keyword evidence="5 7" id="KW-0472">Membrane</keyword>
<evidence type="ECO:0000313" key="10">
    <source>
        <dbReference type="Proteomes" id="UP000002762"/>
    </source>
</evidence>
<feature type="compositionally biased region" description="Basic and acidic residues" evidence="6">
    <location>
        <begin position="607"/>
        <end position="616"/>
    </location>
</feature>
<organism evidence="9 10">
    <name type="scientific">Beauveria bassiana (strain ARSEF 2860)</name>
    <name type="common">White muscardine disease fungus</name>
    <name type="synonym">Tritirachium shiotae</name>
    <dbReference type="NCBI Taxonomy" id="655819"/>
    <lineage>
        <taxon>Eukaryota</taxon>
        <taxon>Fungi</taxon>
        <taxon>Dikarya</taxon>
        <taxon>Ascomycota</taxon>
        <taxon>Pezizomycotina</taxon>
        <taxon>Sordariomycetes</taxon>
        <taxon>Hypocreomycetidae</taxon>
        <taxon>Hypocreales</taxon>
        <taxon>Cordycipitaceae</taxon>
        <taxon>Beauveria</taxon>
    </lineage>
</organism>
<feature type="domain" description="Major facilitator superfamily (MFS) profile" evidence="8">
    <location>
        <begin position="47"/>
        <end position="554"/>
    </location>
</feature>
<evidence type="ECO:0000256" key="7">
    <source>
        <dbReference type="SAM" id="Phobius"/>
    </source>
</evidence>
<accession>J4WLK8</accession>
<feature type="transmembrane region" description="Helical" evidence="7">
    <location>
        <begin position="83"/>
        <end position="105"/>
    </location>
</feature>
<feature type="transmembrane region" description="Helical" evidence="7">
    <location>
        <begin position="431"/>
        <end position="452"/>
    </location>
</feature>
<dbReference type="PANTHER" id="PTHR23504">
    <property type="entry name" value="MAJOR FACILITATOR SUPERFAMILY DOMAIN-CONTAINING PROTEIN 10"/>
    <property type="match status" value="1"/>
</dbReference>
<feature type="transmembrane region" description="Helical" evidence="7">
    <location>
        <begin position="371"/>
        <end position="394"/>
    </location>
</feature>
<dbReference type="InterPro" id="IPR020846">
    <property type="entry name" value="MFS_dom"/>
</dbReference>
<dbReference type="SUPFAM" id="SSF103473">
    <property type="entry name" value="MFS general substrate transporter"/>
    <property type="match status" value="1"/>
</dbReference>
<dbReference type="AlphaFoldDB" id="J4WLK8"/>
<evidence type="ECO:0000259" key="8">
    <source>
        <dbReference type="PROSITE" id="PS50850"/>
    </source>
</evidence>
<evidence type="ECO:0000256" key="6">
    <source>
        <dbReference type="SAM" id="MobiDB-lite"/>
    </source>
</evidence>
<comment type="subcellular location">
    <subcellularLocation>
        <location evidence="1">Membrane</location>
        <topology evidence="1">Multi-pass membrane protein</topology>
    </subcellularLocation>
</comment>
<feature type="transmembrane region" description="Helical" evidence="7">
    <location>
        <begin position="531"/>
        <end position="550"/>
    </location>
</feature>
<proteinExistence type="predicted"/>
<evidence type="ECO:0000256" key="3">
    <source>
        <dbReference type="ARBA" id="ARBA00022692"/>
    </source>
</evidence>
<evidence type="ECO:0000256" key="2">
    <source>
        <dbReference type="ARBA" id="ARBA00022448"/>
    </source>
</evidence>
<gene>
    <name evidence="9" type="ORF">BBA_00250</name>
</gene>
<dbReference type="EMBL" id="JH725150">
    <property type="protein sequence ID" value="EJP70620.1"/>
    <property type="molecule type" value="Genomic_DNA"/>
</dbReference>
<reference evidence="9 10" key="1">
    <citation type="journal article" date="2012" name="Sci. Rep.">
        <title>Genomic perspectives on the evolution of fungal entomopathogenicity in Beauveria bassiana.</title>
        <authorList>
            <person name="Xiao G."/>
            <person name="Ying S.H."/>
            <person name="Zheng P."/>
            <person name="Wang Z.L."/>
            <person name="Zhang S."/>
            <person name="Xie X.Q."/>
            <person name="Shang Y."/>
            <person name="St Leger R.J."/>
            <person name="Zhao G.P."/>
            <person name="Wang C."/>
            <person name="Feng M.G."/>
        </authorList>
    </citation>
    <scope>NUCLEOTIDE SEQUENCE [LARGE SCALE GENOMIC DNA]</scope>
    <source>
        <strain evidence="9 10">ARSEF 2860</strain>
    </source>
</reference>
<feature type="region of interest" description="Disordered" evidence="6">
    <location>
        <begin position="558"/>
        <end position="628"/>
    </location>
</feature>
<name>J4WLK8_BEAB2</name>
<dbReference type="FunCoup" id="J4WLK8">
    <property type="interactions" value="60"/>
</dbReference>
<dbReference type="Gene3D" id="1.20.1250.20">
    <property type="entry name" value="MFS general substrate transporter like domains"/>
    <property type="match status" value="1"/>
</dbReference>
<evidence type="ECO:0000313" key="9">
    <source>
        <dbReference type="EMBL" id="EJP70620.1"/>
    </source>
</evidence>
<feature type="transmembrane region" description="Helical" evidence="7">
    <location>
        <begin position="117"/>
        <end position="135"/>
    </location>
</feature>
<keyword evidence="4 7" id="KW-1133">Transmembrane helix</keyword>
<feature type="transmembrane region" description="Helical" evidence="7">
    <location>
        <begin position="217"/>
        <end position="241"/>
    </location>
</feature>
<feature type="transmembrane region" description="Helical" evidence="7">
    <location>
        <begin position="458"/>
        <end position="484"/>
    </location>
</feature>
<dbReference type="InterPro" id="IPR011701">
    <property type="entry name" value="MFS"/>
</dbReference>
<sequence length="628" mass="67415">MAKDVDSAGPKLPVQQLAILGTQTLPNGCNCSVVAAPITLADVLLYPPLSPAVARFAEPIAYTSVNPYLPDMIRDFGVAENDIATWAGLTAAAFSLAQSVTAVPWGRAADRYGRKPVLIAGLLSTMTCFIIWGLSTSLPMAITVRAIQGGGNGNVGIIRTMVAEMVPERELQPRAFSIMPLVWSLGSVVGPAFGGFFAKPAEQYPGLFGGIPFFTTFPYALPNLLATVFFLISVCSATFFLKETLETKRDHTDWGLLVGQRFKRAFSRRRIIKPRGRTSSFVDGEATAPLVPSRPLARGGKARGPSATLREIFTYQTVVTLLSYSFLAFHSVAYDQNITVFLSTPVEPRTPDNYRPPLYFNGGFGLDPGTIGTIFIIYGVTSAAVQFILYPALVARYGVLRAFRACCMSFHCLSLENKKKKTHTSYNTDRLVSPAIALPIVYFITPYASLFPTPRARFLAIVGVMVLKAFCIIVAFPSTTILLTNSCTSLRILSSLNGFATMFSALCRALGPASAGWVFTQGVDRGYVVAAYFFLGLVALIGAVPGFLIVEGAGPTAGRTTATAEEGEESESSSGGGRGSAVLLPNESAVVGSDDDDDDDDDDDSDERQPLIKGHENAGTNYRSIARR</sequence>
<feature type="compositionally biased region" description="Polar residues" evidence="6">
    <location>
        <begin position="618"/>
        <end position="628"/>
    </location>
</feature>
<keyword evidence="10" id="KW-1185">Reference proteome</keyword>
<evidence type="ECO:0000256" key="4">
    <source>
        <dbReference type="ARBA" id="ARBA00022989"/>
    </source>
</evidence>
<evidence type="ECO:0000256" key="5">
    <source>
        <dbReference type="ARBA" id="ARBA00023136"/>
    </source>
</evidence>
<dbReference type="PANTHER" id="PTHR23504:SF8">
    <property type="entry name" value="TRANSPORTER, PUTATIVE (AFU_ORTHOLOGUE AFUA_1G03730)-RELATED"/>
    <property type="match status" value="1"/>
</dbReference>
<dbReference type="PROSITE" id="PS50850">
    <property type="entry name" value="MFS"/>
    <property type="match status" value="1"/>
</dbReference>
<dbReference type="HOGENOM" id="CLU_001265_54_5_1"/>
<keyword evidence="3 7" id="KW-0812">Transmembrane</keyword>
<dbReference type="Pfam" id="PF07690">
    <property type="entry name" value="MFS_1"/>
    <property type="match status" value="1"/>
</dbReference>
<dbReference type="GeneID" id="19883262"/>
<feature type="transmembrane region" description="Helical" evidence="7">
    <location>
        <begin position="496"/>
        <end position="519"/>
    </location>
</feature>
<evidence type="ECO:0000256" key="1">
    <source>
        <dbReference type="ARBA" id="ARBA00004141"/>
    </source>
</evidence>